<feature type="compositionally biased region" description="Basic and acidic residues" evidence="1">
    <location>
        <begin position="73"/>
        <end position="102"/>
    </location>
</feature>
<protein>
    <submittedName>
        <fullName evidence="2">Uncharacterized protein</fullName>
    </submittedName>
</protein>
<keyword evidence="3" id="KW-1185">Reference proteome</keyword>
<accession>A0A834P1L7</accession>
<feature type="region of interest" description="Disordered" evidence="1">
    <location>
        <begin position="73"/>
        <end position="119"/>
    </location>
</feature>
<dbReference type="AlphaFoldDB" id="A0A834P1L7"/>
<name>A0A834P1L7_VESPE</name>
<reference evidence="2" key="1">
    <citation type="journal article" date="2020" name="G3 (Bethesda)">
        <title>High-Quality Assemblies for Three Invasive Social Wasps from the &lt;i&gt;Vespula&lt;/i&gt; Genus.</title>
        <authorList>
            <person name="Harrop T.W.R."/>
            <person name="Guhlin J."/>
            <person name="McLaughlin G.M."/>
            <person name="Permina E."/>
            <person name="Stockwell P."/>
            <person name="Gilligan J."/>
            <person name="Le Lec M.F."/>
            <person name="Gruber M.A.M."/>
            <person name="Quinn O."/>
            <person name="Lovegrove M."/>
            <person name="Duncan E.J."/>
            <person name="Remnant E.J."/>
            <person name="Van Eeckhoven J."/>
            <person name="Graham B."/>
            <person name="Knapp R.A."/>
            <person name="Langford K.W."/>
            <person name="Kronenberg Z."/>
            <person name="Press M.O."/>
            <person name="Eacker S.M."/>
            <person name="Wilson-Rankin E.E."/>
            <person name="Purcell J."/>
            <person name="Lester P.J."/>
            <person name="Dearden P.K."/>
        </authorList>
    </citation>
    <scope>NUCLEOTIDE SEQUENCE</scope>
    <source>
        <strain evidence="2">Volc-1</strain>
    </source>
</reference>
<dbReference type="Proteomes" id="UP000600918">
    <property type="component" value="Unassembled WGS sequence"/>
</dbReference>
<evidence type="ECO:0000256" key="1">
    <source>
        <dbReference type="SAM" id="MobiDB-lite"/>
    </source>
</evidence>
<gene>
    <name evidence="2" type="ORF">H0235_007487</name>
</gene>
<comment type="caution">
    <text evidence="2">The sequence shown here is derived from an EMBL/GenBank/DDBJ whole genome shotgun (WGS) entry which is preliminary data.</text>
</comment>
<sequence>MRNDASISSFKRRSKKYIKASNLEYLKGKGDYAVSLEISLAFSQLFYQFYRTHGRIGREMVRRQPATNVIFLRNERQGAEEEGKGTEKKRGERISREHRGDSRVGTANEKEKRRKREPCGHSSALLKRIFALTDHSSSRAACLRTLKSYAEERVRRRPANSTRHGDCAKTNITISSCSLLGYQNKNRNDDEALRELPSLPFAFDRALIASETRRFNVRTIRIRKFVRSVVRDKSDVIIASALTKRKGIRVEKFCRCFSSWLVSRDVAYTAIAWDETFPAKERNKETDGVPRLSHSLSPRFRDETAMHRNVLRVEQKYSIPSSISNWLRLIGRANNDNAQLPFLHRTRLYARYFIFILL</sequence>
<evidence type="ECO:0000313" key="2">
    <source>
        <dbReference type="EMBL" id="KAF7425049.1"/>
    </source>
</evidence>
<dbReference type="EMBL" id="JACSDY010000006">
    <property type="protein sequence ID" value="KAF7425049.1"/>
    <property type="molecule type" value="Genomic_DNA"/>
</dbReference>
<organism evidence="2 3">
    <name type="scientific">Vespula pensylvanica</name>
    <name type="common">Western yellow jacket</name>
    <name type="synonym">Wasp</name>
    <dbReference type="NCBI Taxonomy" id="30213"/>
    <lineage>
        <taxon>Eukaryota</taxon>
        <taxon>Metazoa</taxon>
        <taxon>Ecdysozoa</taxon>
        <taxon>Arthropoda</taxon>
        <taxon>Hexapoda</taxon>
        <taxon>Insecta</taxon>
        <taxon>Pterygota</taxon>
        <taxon>Neoptera</taxon>
        <taxon>Endopterygota</taxon>
        <taxon>Hymenoptera</taxon>
        <taxon>Apocrita</taxon>
        <taxon>Aculeata</taxon>
        <taxon>Vespoidea</taxon>
        <taxon>Vespidae</taxon>
        <taxon>Vespinae</taxon>
        <taxon>Vespula</taxon>
    </lineage>
</organism>
<proteinExistence type="predicted"/>
<evidence type="ECO:0000313" key="3">
    <source>
        <dbReference type="Proteomes" id="UP000600918"/>
    </source>
</evidence>